<dbReference type="Pfam" id="PF00175">
    <property type="entry name" value="NAD_binding_1"/>
    <property type="match status" value="1"/>
</dbReference>
<gene>
    <name evidence="4" type="ORF">SAMN05216272_11576</name>
</gene>
<dbReference type="Proteomes" id="UP000199636">
    <property type="component" value="Unassembled WGS sequence"/>
</dbReference>
<dbReference type="GO" id="GO:0016491">
    <property type="term" value="F:oxidoreductase activity"/>
    <property type="evidence" value="ECO:0007669"/>
    <property type="project" value="InterPro"/>
</dbReference>
<feature type="domain" description="FAD-binding FR-type" evidence="3">
    <location>
        <begin position="89"/>
        <end position="187"/>
    </location>
</feature>
<dbReference type="AlphaFoldDB" id="A0A1G8MIZ2"/>
<evidence type="ECO:0000259" key="3">
    <source>
        <dbReference type="PROSITE" id="PS51384"/>
    </source>
</evidence>
<dbReference type="Gene3D" id="3.40.50.80">
    <property type="entry name" value="Nucleotide-binding domain of ferredoxin-NADP reductase (FNR) module"/>
    <property type="match status" value="1"/>
</dbReference>
<dbReference type="PANTHER" id="PTHR47354">
    <property type="entry name" value="NADH OXIDOREDUCTASE HCR"/>
    <property type="match status" value="1"/>
</dbReference>
<reference evidence="5" key="1">
    <citation type="submission" date="2016-10" db="EMBL/GenBank/DDBJ databases">
        <authorList>
            <person name="Varghese N."/>
            <person name="Submissions S."/>
        </authorList>
    </citation>
    <scope>NUCLEOTIDE SEQUENCE [LARGE SCALE GENOMIC DNA]</scope>
    <source>
        <strain evidence="5">CCM 7469</strain>
    </source>
</reference>
<protein>
    <submittedName>
        <fullName evidence="4">NAD(P)H-flavin reductase</fullName>
    </submittedName>
</protein>
<dbReference type="PANTHER" id="PTHR47354:SF3">
    <property type="entry name" value="OXIDOREDUCTASE-RELATED"/>
    <property type="match status" value="1"/>
</dbReference>
<dbReference type="Pfam" id="PF00111">
    <property type="entry name" value="Fer2"/>
    <property type="match status" value="1"/>
</dbReference>
<dbReference type="InterPro" id="IPR036010">
    <property type="entry name" value="2Fe-2S_ferredoxin-like_sf"/>
</dbReference>
<dbReference type="Gene3D" id="2.40.30.10">
    <property type="entry name" value="Translation factors"/>
    <property type="match status" value="1"/>
</dbReference>
<dbReference type="SUPFAM" id="SSF54292">
    <property type="entry name" value="2Fe-2S ferredoxin-like"/>
    <property type="match status" value="1"/>
</dbReference>
<organism evidence="4 5">
    <name type="scientific">Pseudomonas panipatensis</name>
    <dbReference type="NCBI Taxonomy" id="428992"/>
    <lineage>
        <taxon>Bacteria</taxon>
        <taxon>Pseudomonadati</taxon>
        <taxon>Pseudomonadota</taxon>
        <taxon>Gammaproteobacteria</taxon>
        <taxon>Pseudomonadales</taxon>
        <taxon>Pseudomonadaceae</taxon>
        <taxon>Pseudomonas</taxon>
    </lineage>
</organism>
<comment type="cofactor">
    <cofactor evidence="1">
        <name>[2Fe-2S] cluster</name>
        <dbReference type="ChEBI" id="CHEBI:190135"/>
    </cofactor>
</comment>
<name>A0A1G8MIZ2_9PSED</name>
<keyword evidence="5" id="KW-1185">Reference proteome</keyword>
<dbReference type="STRING" id="428992.SAMN05216272_11576"/>
<proteinExistence type="predicted"/>
<dbReference type="PROSITE" id="PS51085">
    <property type="entry name" value="2FE2S_FER_2"/>
    <property type="match status" value="1"/>
</dbReference>
<dbReference type="InterPro" id="IPR001041">
    <property type="entry name" value="2Fe-2S_ferredoxin-type"/>
</dbReference>
<evidence type="ECO:0000256" key="1">
    <source>
        <dbReference type="ARBA" id="ARBA00034078"/>
    </source>
</evidence>
<dbReference type="EMBL" id="FNDS01000015">
    <property type="protein sequence ID" value="SDI67896.1"/>
    <property type="molecule type" value="Genomic_DNA"/>
</dbReference>
<dbReference type="Pfam" id="PF00970">
    <property type="entry name" value="FAD_binding_6"/>
    <property type="match status" value="1"/>
</dbReference>
<dbReference type="InterPro" id="IPR050415">
    <property type="entry name" value="MRET"/>
</dbReference>
<dbReference type="RefSeq" id="WP_090267932.1">
    <property type="nucleotide sequence ID" value="NZ_FNDS01000015.1"/>
</dbReference>
<evidence type="ECO:0000259" key="2">
    <source>
        <dbReference type="PROSITE" id="PS51085"/>
    </source>
</evidence>
<dbReference type="InterPro" id="IPR017938">
    <property type="entry name" value="Riboflavin_synthase-like_b-brl"/>
</dbReference>
<feature type="domain" description="2Fe-2S ferredoxin-type" evidence="2">
    <location>
        <begin position="2"/>
        <end position="88"/>
    </location>
</feature>
<dbReference type="SUPFAM" id="SSF63380">
    <property type="entry name" value="Riboflavin synthase domain-like"/>
    <property type="match status" value="1"/>
</dbReference>
<dbReference type="InterPro" id="IPR008333">
    <property type="entry name" value="Cbr1-like_FAD-bd_dom"/>
</dbReference>
<dbReference type="InterPro" id="IPR012675">
    <property type="entry name" value="Beta-grasp_dom_sf"/>
</dbReference>
<dbReference type="InterPro" id="IPR039261">
    <property type="entry name" value="FNR_nucleotide-bd"/>
</dbReference>
<dbReference type="GO" id="GO:0051536">
    <property type="term" value="F:iron-sulfur cluster binding"/>
    <property type="evidence" value="ECO:0007669"/>
    <property type="project" value="InterPro"/>
</dbReference>
<dbReference type="InterPro" id="IPR001433">
    <property type="entry name" value="OxRdtase_FAD/NAD-bd"/>
</dbReference>
<dbReference type="CDD" id="cd00207">
    <property type="entry name" value="fer2"/>
    <property type="match status" value="1"/>
</dbReference>
<dbReference type="PRINTS" id="PR00371">
    <property type="entry name" value="FPNCR"/>
</dbReference>
<dbReference type="Gene3D" id="3.10.20.30">
    <property type="match status" value="1"/>
</dbReference>
<accession>A0A1G8MIZ2</accession>
<dbReference type="PROSITE" id="PS51384">
    <property type="entry name" value="FAD_FR"/>
    <property type="match status" value="1"/>
</dbReference>
<dbReference type="NCBIfam" id="NF004317">
    <property type="entry name" value="PRK05713.1"/>
    <property type="match status" value="1"/>
</dbReference>
<evidence type="ECO:0000313" key="5">
    <source>
        <dbReference type="Proteomes" id="UP000199636"/>
    </source>
</evidence>
<evidence type="ECO:0000313" key="4">
    <source>
        <dbReference type="EMBL" id="SDI67896.1"/>
    </source>
</evidence>
<dbReference type="SUPFAM" id="SSF52343">
    <property type="entry name" value="Ferredoxin reductase-like, C-terminal NADP-linked domain"/>
    <property type="match status" value="1"/>
</dbReference>
<dbReference type="InterPro" id="IPR001709">
    <property type="entry name" value="Flavoprot_Pyr_Nucl_cyt_Rdtase"/>
</dbReference>
<dbReference type="OrthoDB" id="9806195at2"/>
<dbReference type="InterPro" id="IPR017927">
    <property type="entry name" value="FAD-bd_FR_type"/>
</dbReference>
<sequence>MPELQVGSQRWTVAPGVNLLDALRAQGIAIPFSCRAGSCHACMVRCSRGELLDALPEALDGARRAEGWRLSCQCRVVGDVCIEVFDPLRDGLPAQVVELHWPAAGILRLRLKPQSPLRYRAGQHLVLWSDSGVARPYSLASLPDDDPWLEFHIDCHAPGAFCDAARRLREGDSLRLGELRGGALHYDPDWQERPLLLMASGTGLAPLWGILRQALRDRHQGPIHLVHLARSPAEHYLAGELAALALAHADVQVSLVLPADLDVFLAQFRLVSRRTIALLCGQPASVERFARHLYLAGVPRGQTLADVFLSHA</sequence>